<feature type="compositionally biased region" description="Polar residues" evidence="8">
    <location>
        <begin position="399"/>
        <end position="409"/>
    </location>
</feature>
<evidence type="ECO:0000313" key="11">
    <source>
        <dbReference type="Proteomes" id="UP001470230"/>
    </source>
</evidence>
<dbReference type="PROSITE" id="PS00108">
    <property type="entry name" value="PROTEIN_KINASE_ST"/>
    <property type="match status" value="1"/>
</dbReference>
<evidence type="ECO:0000256" key="5">
    <source>
        <dbReference type="ARBA" id="ARBA00022840"/>
    </source>
</evidence>
<feature type="region of interest" description="Disordered" evidence="8">
    <location>
        <begin position="314"/>
        <end position="334"/>
    </location>
</feature>
<dbReference type="InterPro" id="IPR011009">
    <property type="entry name" value="Kinase-like_dom_sf"/>
</dbReference>
<organism evidence="10 11">
    <name type="scientific">Tritrichomonas musculus</name>
    <dbReference type="NCBI Taxonomy" id="1915356"/>
    <lineage>
        <taxon>Eukaryota</taxon>
        <taxon>Metamonada</taxon>
        <taxon>Parabasalia</taxon>
        <taxon>Tritrichomonadida</taxon>
        <taxon>Tritrichomonadidae</taxon>
        <taxon>Tritrichomonas</taxon>
    </lineage>
</organism>
<dbReference type="InterPro" id="IPR017441">
    <property type="entry name" value="Protein_kinase_ATP_BS"/>
</dbReference>
<reference evidence="10 11" key="1">
    <citation type="submission" date="2024-04" db="EMBL/GenBank/DDBJ databases">
        <title>Tritrichomonas musculus Genome.</title>
        <authorList>
            <person name="Alves-Ferreira E."/>
            <person name="Grigg M."/>
            <person name="Lorenzi H."/>
            <person name="Galac M."/>
        </authorList>
    </citation>
    <scope>NUCLEOTIDE SEQUENCE [LARGE SCALE GENOMIC DNA]</scope>
    <source>
        <strain evidence="10 11">EAF2021</strain>
    </source>
</reference>
<keyword evidence="2" id="KW-0808">Transferase</keyword>
<evidence type="ECO:0000256" key="2">
    <source>
        <dbReference type="ARBA" id="ARBA00022679"/>
    </source>
</evidence>
<evidence type="ECO:0000256" key="1">
    <source>
        <dbReference type="ARBA" id="ARBA00022527"/>
    </source>
</evidence>
<dbReference type="PANTHER" id="PTHR24346:SF82">
    <property type="entry name" value="KP78A-RELATED"/>
    <property type="match status" value="1"/>
</dbReference>
<evidence type="ECO:0000256" key="3">
    <source>
        <dbReference type="ARBA" id="ARBA00022741"/>
    </source>
</evidence>
<comment type="similarity">
    <text evidence="7">Belongs to the protein kinase superfamily.</text>
</comment>
<keyword evidence="5 6" id="KW-0067">ATP-binding</keyword>
<dbReference type="InterPro" id="IPR008271">
    <property type="entry name" value="Ser/Thr_kinase_AS"/>
</dbReference>
<evidence type="ECO:0000256" key="7">
    <source>
        <dbReference type="RuleBase" id="RU000304"/>
    </source>
</evidence>
<dbReference type="InterPro" id="IPR000719">
    <property type="entry name" value="Prot_kinase_dom"/>
</dbReference>
<sequence>MSKVKYPKQIKQYSLSAELGHGAYSSVCKAFSKTNRRNFAMKIFPKSNLKEQGGSERFQREINSMACLRHDNLVALYDFFWDDNNFYMVIDYCPGGELFDYIVKHDRLEEPVAALVFKQIVSAVNYCHSKGVAHRDLKPENVLIDRFPHIKVSDFGLCGFINTNEMMKTFCGSPAYCAPECLSKIQYDGRLSDVWSLGTILYAMVTGDNPWTVSNTTKMIQQILIGDYTVPDYLSEDCKNLITSMLIVNPLERISVQQILEHPWLLLSSEAKIKMPPKARDIDNRNSQLPPLNNVSMGEMHDIMIKTSNYGDSGIFSPFEKEPNEEEDKNDDDECFSGRLSLRKSRMPSLPTLCVRSASIENFRKSHSGKLSQTQQIPPMDGGNDAIFQTKRFKPAGNLSLSGNRQRSAATLIPKMQQKPRKKPILEKIDE</sequence>
<feature type="domain" description="Protein kinase" evidence="9">
    <location>
        <begin position="13"/>
        <end position="265"/>
    </location>
</feature>
<name>A0ABR2KK18_9EUKA</name>
<keyword evidence="4" id="KW-0418">Kinase</keyword>
<dbReference type="PROSITE" id="PS00107">
    <property type="entry name" value="PROTEIN_KINASE_ATP"/>
    <property type="match status" value="1"/>
</dbReference>
<comment type="caution">
    <text evidence="10">The sequence shown here is derived from an EMBL/GenBank/DDBJ whole genome shotgun (WGS) entry which is preliminary data.</text>
</comment>
<gene>
    <name evidence="10" type="ORF">M9Y10_028698</name>
</gene>
<dbReference type="PROSITE" id="PS50011">
    <property type="entry name" value="PROTEIN_KINASE_DOM"/>
    <property type="match status" value="1"/>
</dbReference>
<dbReference type="CDD" id="cd14003">
    <property type="entry name" value="STKc_AMPK-like"/>
    <property type="match status" value="1"/>
</dbReference>
<dbReference type="EMBL" id="JAPFFF010000004">
    <property type="protein sequence ID" value="KAK8891488.1"/>
    <property type="molecule type" value="Genomic_DNA"/>
</dbReference>
<evidence type="ECO:0000313" key="10">
    <source>
        <dbReference type="EMBL" id="KAK8891488.1"/>
    </source>
</evidence>
<keyword evidence="1 7" id="KW-0723">Serine/threonine-protein kinase</keyword>
<feature type="region of interest" description="Disordered" evidence="8">
    <location>
        <begin position="393"/>
        <end position="431"/>
    </location>
</feature>
<accession>A0ABR2KK18</accession>
<proteinExistence type="inferred from homology"/>
<protein>
    <recommendedName>
        <fullName evidence="9">Protein kinase domain-containing protein</fullName>
    </recommendedName>
</protein>
<dbReference type="Gene3D" id="1.10.510.10">
    <property type="entry name" value="Transferase(Phosphotransferase) domain 1"/>
    <property type="match status" value="1"/>
</dbReference>
<dbReference type="SMART" id="SM00220">
    <property type="entry name" value="S_TKc"/>
    <property type="match status" value="1"/>
</dbReference>
<dbReference type="Pfam" id="PF00069">
    <property type="entry name" value="Pkinase"/>
    <property type="match status" value="1"/>
</dbReference>
<evidence type="ECO:0000259" key="9">
    <source>
        <dbReference type="PROSITE" id="PS50011"/>
    </source>
</evidence>
<keyword evidence="3 6" id="KW-0547">Nucleotide-binding</keyword>
<feature type="binding site" evidence="6">
    <location>
        <position position="42"/>
    </location>
    <ligand>
        <name>ATP</name>
        <dbReference type="ChEBI" id="CHEBI:30616"/>
    </ligand>
</feature>
<feature type="compositionally biased region" description="Acidic residues" evidence="8">
    <location>
        <begin position="323"/>
        <end position="334"/>
    </location>
</feature>
<dbReference type="SUPFAM" id="SSF56112">
    <property type="entry name" value="Protein kinase-like (PK-like)"/>
    <property type="match status" value="1"/>
</dbReference>
<evidence type="ECO:0000256" key="6">
    <source>
        <dbReference type="PROSITE-ProRule" id="PRU10141"/>
    </source>
</evidence>
<dbReference type="PANTHER" id="PTHR24346">
    <property type="entry name" value="MAP/MICROTUBULE AFFINITY-REGULATING KINASE"/>
    <property type="match status" value="1"/>
</dbReference>
<keyword evidence="11" id="KW-1185">Reference proteome</keyword>
<evidence type="ECO:0000256" key="8">
    <source>
        <dbReference type="SAM" id="MobiDB-lite"/>
    </source>
</evidence>
<evidence type="ECO:0000256" key="4">
    <source>
        <dbReference type="ARBA" id="ARBA00022777"/>
    </source>
</evidence>
<dbReference type="Proteomes" id="UP001470230">
    <property type="component" value="Unassembled WGS sequence"/>
</dbReference>